<gene>
    <name evidence="1" type="ORF">EV702DRAFT_961605</name>
</gene>
<evidence type="ECO:0000313" key="1">
    <source>
        <dbReference type="EMBL" id="KAG1782035.1"/>
    </source>
</evidence>
<organism evidence="1 2">
    <name type="scientific">Suillus placidus</name>
    <dbReference type="NCBI Taxonomy" id="48579"/>
    <lineage>
        <taxon>Eukaryota</taxon>
        <taxon>Fungi</taxon>
        <taxon>Dikarya</taxon>
        <taxon>Basidiomycota</taxon>
        <taxon>Agaricomycotina</taxon>
        <taxon>Agaricomycetes</taxon>
        <taxon>Agaricomycetidae</taxon>
        <taxon>Boletales</taxon>
        <taxon>Suillineae</taxon>
        <taxon>Suillaceae</taxon>
        <taxon>Suillus</taxon>
    </lineage>
</organism>
<dbReference type="OrthoDB" id="2681111at2759"/>
<feature type="non-terminal residue" evidence="1">
    <location>
        <position position="79"/>
    </location>
</feature>
<sequence length="79" mass="8869">AQRYLKTSLPKLQIGIYTTLQLAEPIASTSIFPYFNQLSRELGVTGGNDATIGYYAGIFEYFVFATQVPTVLRWSRLSD</sequence>
<accession>A0A9P7A3Y8</accession>
<dbReference type="EMBL" id="JABBWD010000004">
    <property type="protein sequence ID" value="KAG1782035.1"/>
    <property type="molecule type" value="Genomic_DNA"/>
</dbReference>
<evidence type="ECO:0000313" key="2">
    <source>
        <dbReference type="Proteomes" id="UP000714275"/>
    </source>
</evidence>
<protein>
    <submittedName>
        <fullName evidence="1">Uncharacterized protein</fullName>
    </submittedName>
</protein>
<dbReference type="AlphaFoldDB" id="A0A9P7A3Y8"/>
<dbReference type="Proteomes" id="UP000714275">
    <property type="component" value="Unassembled WGS sequence"/>
</dbReference>
<keyword evidence="2" id="KW-1185">Reference proteome</keyword>
<comment type="caution">
    <text evidence="1">The sequence shown here is derived from an EMBL/GenBank/DDBJ whole genome shotgun (WGS) entry which is preliminary data.</text>
</comment>
<proteinExistence type="predicted"/>
<reference evidence="1" key="1">
    <citation type="journal article" date="2020" name="New Phytol.">
        <title>Comparative genomics reveals dynamic genome evolution in host specialist ectomycorrhizal fungi.</title>
        <authorList>
            <person name="Lofgren L.A."/>
            <person name="Nguyen N.H."/>
            <person name="Vilgalys R."/>
            <person name="Ruytinx J."/>
            <person name="Liao H.L."/>
            <person name="Branco S."/>
            <person name="Kuo A."/>
            <person name="LaButti K."/>
            <person name="Lipzen A."/>
            <person name="Andreopoulos W."/>
            <person name="Pangilinan J."/>
            <person name="Riley R."/>
            <person name="Hundley H."/>
            <person name="Na H."/>
            <person name="Barry K."/>
            <person name="Grigoriev I.V."/>
            <person name="Stajich J.E."/>
            <person name="Kennedy P.G."/>
        </authorList>
    </citation>
    <scope>NUCLEOTIDE SEQUENCE</scope>
    <source>
        <strain evidence="1">DOB743</strain>
    </source>
</reference>
<name>A0A9P7A3Y8_9AGAM</name>